<dbReference type="PANTHER" id="PTHR15462:SF8">
    <property type="entry name" value="SERINE PROTEASE"/>
    <property type="match status" value="1"/>
</dbReference>
<keyword evidence="10" id="KW-1185">Reference proteome</keyword>
<dbReference type="Pfam" id="PF00089">
    <property type="entry name" value="Trypsin"/>
    <property type="match status" value="1"/>
</dbReference>
<evidence type="ECO:0000313" key="9">
    <source>
        <dbReference type="EMBL" id="NDL62355.1"/>
    </source>
</evidence>
<feature type="chain" id="PRO_5033113555" description="Serine protease" evidence="6">
    <location>
        <begin position="23"/>
        <end position="289"/>
    </location>
</feature>
<organism evidence="9 10">
    <name type="scientific">Acerihabitans arboris</name>
    <dbReference type="NCBI Taxonomy" id="2691583"/>
    <lineage>
        <taxon>Bacteria</taxon>
        <taxon>Pseudomonadati</taxon>
        <taxon>Pseudomonadota</taxon>
        <taxon>Gammaproteobacteria</taxon>
        <taxon>Enterobacterales</taxon>
        <taxon>Pectobacteriaceae</taxon>
        <taxon>Acerihabitans</taxon>
    </lineage>
</organism>
<evidence type="ECO:0000256" key="2">
    <source>
        <dbReference type="ARBA" id="ARBA00022670"/>
    </source>
</evidence>
<dbReference type="SUPFAM" id="SSF50494">
    <property type="entry name" value="Trypsin-like serine proteases"/>
    <property type="match status" value="1"/>
</dbReference>
<dbReference type="InterPro" id="IPR001254">
    <property type="entry name" value="Trypsin_dom"/>
</dbReference>
<dbReference type="InterPro" id="IPR018114">
    <property type="entry name" value="TRYPSIN_HIS"/>
</dbReference>
<dbReference type="GO" id="GO:0004252">
    <property type="term" value="F:serine-type endopeptidase activity"/>
    <property type="evidence" value="ECO:0007669"/>
    <property type="project" value="InterPro"/>
</dbReference>
<evidence type="ECO:0000313" key="10">
    <source>
        <dbReference type="Proteomes" id="UP000461443"/>
    </source>
</evidence>
<protein>
    <recommendedName>
        <fullName evidence="6">Serine protease</fullName>
        <ecNumber evidence="6">3.4.21.-</ecNumber>
    </recommendedName>
</protein>
<proteinExistence type="inferred from homology"/>
<feature type="signal peptide" evidence="6">
    <location>
        <begin position="1"/>
        <end position="22"/>
    </location>
</feature>
<keyword evidence="3 6" id="KW-0732">Signal</keyword>
<feature type="domain" description="Peptidase S1" evidence="8">
    <location>
        <begin position="41"/>
        <end position="264"/>
    </location>
</feature>
<accession>A0A845SM67</accession>
<gene>
    <name evidence="9" type="ORF">GRH90_06255</name>
</gene>
<dbReference type="PROSITE" id="PS00134">
    <property type="entry name" value="TRYPSIN_HIS"/>
    <property type="match status" value="1"/>
</dbReference>
<dbReference type="EC" id="3.4.21.-" evidence="6"/>
<dbReference type="InterPro" id="IPR033116">
    <property type="entry name" value="TRYPSIN_SER"/>
</dbReference>
<dbReference type="InterPro" id="IPR009003">
    <property type="entry name" value="Peptidase_S1_PA"/>
</dbReference>
<dbReference type="GO" id="GO:0006508">
    <property type="term" value="P:proteolysis"/>
    <property type="evidence" value="ECO:0007669"/>
    <property type="project" value="UniProtKB-KW"/>
</dbReference>
<dbReference type="InterPro" id="IPR043504">
    <property type="entry name" value="Peptidase_S1_PA_chymotrypsin"/>
</dbReference>
<evidence type="ECO:0000256" key="6">
    <source>
        <dbReference type="RuleBase" id="RU004296"/>
    </source>
</evidence>
<dbReference type="SMART" id="SM00020">
    <property type="entry name" value="Tryp_SPc"/>
    <property type="match status" value="1"/>
</dbReference>
<evidence type="ECO:0000256" key="1">
    <source>
        <dbReference type="ARBA" id="ARBA00008764"/>
    </source>
</evidence>
<dbReference type="EMBL" id="WUBS01000004">
    <property type="protein sequence ID" value="NDL62355.1"/>
    <property type="molecule type" value="Genomic_DNA"/>
</dbReference>
<dbReference type="PROSITE" id="PS00135">
    <property type="entry name" value="TRYPSIN_SER"/>
    <property type="match status" value="1"/>
</dbReference>
<keyword evidence="4 6" id="KW-0378">Hydrolase</keyword>
<evidence type="ECO:0000256" key="4">
    <source>
        <dbReference type="ARBA" id="ARBA00022801"/>
    </source>
</evidence>
<reference evidence="9 10" key="2">
    <citation type="submission" date="2020-02" db="EMBL/GenBank/DDBJ databases">
        <title>The new genus of Enterobacteriales.</title>
        <authorList>
            <person name="Kim I.S."/>
        </authorList>
    </citation>
    <scope>NUCLEOTIDE SEQUENCE [LARGE SCALE GENOMIC DNA]</scope>
    <source>
        <strain evidence="9 10">SAP-6</strain>
    </source>
</reference>
<dbReference type="RefSeq" id="WP_162365092.1">
    <property type="nucleotide sequence ID" value="NZ_WUBS01000004.1"/>
</dbReference>
<dbReference type="AlphaFoldDB" id="A0A845SM67"/>
<comment type="caution">
    <text evidence="9">The sequence shown here is derived from an EMBL/GenBank/DDBJ whole genome shotgun (WGS) entry which is preliminary data.</text>
</comment>
<feature type="region of interest" description="Disordered" evidence="7">
    <location>
        <begin position="265"/>
        <end position="289"/>
    </location>
</feature>
<comment type="similarity">
    <text evidence="1 6">Belongs to the peptidase S1B family.</text>
</comment>
<evidence type="ECO:0000256" key="7">
    <source>
        <dbReference type="SAM" id="MobiDB-lite"/>
    </source>
</evidence>
<evidence type="ECO:0000256" key="3">
    <source>
        <dbReference type="ARBA" id="ARBA00022729"/>
    </source>
</evidence>
<evidence type="ECO:0000256" key="5">
    <source>
        <dbReference type="ARBA" id="ARBA00022825"/>
    </source>
</evidence>
<keyword evidence="5 6" id="KW-0720">Serine protease</keyword>
<dbReference type="Proteomes" id="UP000461443">
    <property type="component" value="Unassembled WGS sequence"/>
</dbReference>
<dbReference type="PANTHER" id="PTHR15462">
    <property type="entry name" value="SERINE PROTEASE"/>
    <property type="match status" value="1"/>
</dbReference>
<dbReference type="Gene3D" id="2.40.10.10">
    <property type="entry name" value="Trypsin-like serine proteases"/>
    <property type="match status" value="2"/>
</dbReference>
<dbReference type="InterPro" id="IPR008256">
    <property type="entry name" value="Peptidase_S1B"/>
</dbReference>
<sequence length="289" mass="31643">MRIVPLLLLCLLPLCTFSAAPAGLSKDQKALFFGHDHRQAITQPDEWPWQAIGQVETASGNLCTATLISPHLALTAGHCVLAPGGTIDKAVMLRFVAENQLWRYQTSAIETLVDAKLGQRLKPSGDGWIVPPDAAAYDFALIRLTKAFKKIKPLPLWQGDHQELTLQLKQADRQVTQAGYPEDHLDTLYRHQNCQVTGWAQTEVLSHRCNTLPGDSGSPLMLYTLTGWRLIAIQSSAPLPKDRYRADNRALAVTAIEGELLSLMNTPPAGKRGHGLAPTGKARPAHSSR</sequence>
<reference evidence="9 10" key="1">
    <citation type="submission" date="2019-12" db="EMBL/GenBank/DDBJ databases">
        <authorList>
            <person name="Lee S.D."/>
        </authorList>
    </citation>
    <scope>NUCLEOTIDE SEQUENCE [LARGE SCALE GENOMIC DNA]</scope>
    <source>
        <strain evidence="9 10">SAP-6</strain>
    </source>
</reference>
<dbReference type="PRINTS" id="PR00839">
    <property type="entry name" value="V8PROTEASE"/>
</dbReference>
<dbReference type="InterPro" id="IPR050966">
    <property type="entry name" value="Glutamyl_endopeptidase"/>
</dbReference>
<keyword evidence="2 6" id="KW-0645">Protease</keyword>
<evidence type="ECO:0000259" key="8">
    <source>
        <dbReference type="SMART" id="SM00020"/>
    </source>
</evidence>
<name>A0A845SM67_9GAMM</name>